<sequence>MLRLPVHARHFVRTPCQRALGRFIRHASSTIVKYPPSSAPREAPTPLVFPSVRGWGEQESKRGIDTQAAMLRELGYTTVEIELDTYSKPSERVGTLHDILSDYAKELHSEVKLASLFPPVIISRGIATMVAQAYVESYPLSALVLVGQTLSYPIQLPDAYKRYASTLRRDKKYPDEYETPTWNWSIGQFPFLMVEAIRDPKRETECMDFGMPLDLAMLDDDGLKDQKKLYDVLRSWLDHIGI</sequence>
<name>G4TE81_SERID</name>
<reference evidence="1 2" key="1">
    <citation type="journal article" date="2011" name="PLoS Pathog.">
        <title>Endophytic Life Strategies Decoded by Genome and Transcriptome Analyses of the Mutualistic Root Symbiont Piriformospora indica.</title>
        <authorList>
            <person name="Zuccaro A."/>
            <person name="Lahrmann U."/>
            <person name="Guldener U."/>
            <person name="Langen G."/>
            <person name="Pfiffi S."/>
            <person name="Biedenkopf D."/>
            <person name="Wong P."/>
            <person name="Samans B."/>
            <person name="Grimm C."/>
            <person name="Basiewicz M."/>
            <person name="Murat C."/>
            <person name="Martin F."/>
            <person name="Kogel K.H."/>
        </authorList>
    </citation>
    <scope>NUCLEOTIDE SEQUENCE [LARGE SCALE GENOMIC DNA]</scope>
    <source>
        <strain evidence="1 2">DSM 11827</strain>
    </source>
</reference>
<dbReference type="InParanoid" id="G4TE81"/>
<dbReference type="AlphaFoldDB" id="G4TE81"/>
<organism evidence="1 2">
    <name type="scientific">Serendipita indica (strain DSM 11827)</name>
    <name type="common">Root endophyte fungus</name>
    <name type="synonym">Piriformospora indica</name>
    <dbReference type="NCBI Taxonomy" id="1109443"/>
    <lineage>
        <taxon>Eukaryota</taxon>
        <taxon>Fungi</taxon>
        <taxon>Dikarya</taxon>
        <taxon>Basidiomycota</taxon>
        <taxon>Agaricomycotina</taxon>
        <taxon>Agaricomycetes</taxon>
        <taxon>Sebacinales</taxon>
        <taxon>Serendipitaceae</taxon>
        <taxon>Serendipita</taxon>
    </lineage>
</organism>
<evidence type="ECO:0000313" key="1">
    <source>
        <dbReference type="EMBL" id="CCA69640.1"/>
    </source>
</evidence>
<accession>G4TE81</accession>
<dbReference type="HOGENOM" id="CLU_078271_0_0_1"/>
<comment type="caution">
    <text evidence="1">The sequence shown here is derived from an EMBL/GenBank/DDBJ whole genome shotgun (WGS) entry which is preliminary data.</text>
</comment>
<dbReference type="Proteomes" id="UP000007148">
    <property type="component" value="Unassembled WGS sequence"/>
</dbReference>
<evidence type="ECO:0000313" key="2">
    <source>
        <dbReference type="Proteomes" id="UP000007148"/>
    </source>
</evidence>
<proteinExistence type="predicted"/>
<protein>
    <submittedName>
        <fullName evidence="1">Uncharacterized protein</fullName>
    </submittedName>
</protein>
<dbReference type="OrthoDB" id="3365310at2759"/>
<dbReference type="EMBL" id="CAFZ01000059">
    <property type="protein sequence ID" value="CCA69640.1"/>
    <property type="molecule type" value="Genomic_DNA"/>
</dbReference>
<keyword evidence="2" id="KW-1185">Reference proteome</keyword>
<gene>
    <name evidence="1" type="ORF">PIIN_03579</name>
</gene>